<keyword evidence="9" id="KW-0411">Iron-sulfur</keyword>
<sequence>MSYNNAQPKRAVAVESARPFRVHTQRNLDRIDALRGLSEDRRFAMKVVSTVLPFRVNDYVIDELIDWDNVPDDPIFQLVFPQQGMLSERHFSRIADLLRAEAAPAALEAAVREIRAELNPHPAGQLESNLPKLDGERPLEGLQHKYRETVLFFPSQGQTCHAYCSFCFRWAQFVGDKSLRIASNEASGLHAYLRQHPQVTDLLITGGDPMVMKARHLEAYLEPLLRPEFDHVQSIRIGTKALTFWPQRFVGDADSDQLMALLERLVANGKHVALMAHTNHWRELETATAREAIARLRATGAEIRSQGPLLAHINDDPEVWTRMWRTQVRLGIIPYYMFVQRDTGAQHYFEVPLVRAWEIYREAIQGVSGLARTARGPSMSAGPGKIEIQGVTEVAGERVFVLRFLQGRNPDWVNRPFFARFDPKATWLDDLVPAFGEDRFFFTDEYLTRWPSAQAARIESVRAPESALPEVSGL</sequence>
<dbReference type="InterPro" id="IPR003739">
    <property type="entry name" value="Lys_aminomutase/Glu_NH3_mut"/>
</dbReference>
<keyword evidence="6" id="KW-0479">Metal-binding</keyword>
<evidence type="ECO:0000256" key="5">
    <source>
        <dbReference type="ARBA" id="ARBA00022691"/>
    </source>
</evidence>
<dbReference type="EMBL" id="SMDC01000013">
    <property type="protein sequence ID" value="TCW34059.1"/>
    <property type="molecule type" value="Genomic_DNA"/>
</dbReference>
<comment type="similarity">
    <text evidence="3">Belongs to the radical SAM superfamily. KamA family.</text>
</comment>
<organism evidence="11 12">
    <name type="scientific">Marichromatium gracile</name>
    <name type="common">Chromatium gracile</name>
    <dbReference type="NCBI Taxonomy" id="1048"/>
    <lineage>
        <taxon>Bacteria</taxon>
        <taxon>Pseudomonadati</taxon>
        <taxon>Pseudomonadota</taxon>
        <taxon>Gammaproteobacteria</taxon>
        <taxon>Chromatiales</taxon>
        <taxon>Chromatiaceae</taxon>
        <taxon>Marichromatium</taxon>
    </lineage>
</organism>
<evidence type="ECO:0000256" key="7">
    <source>
        <dbReference type="ARBA" id="ARBA00022898"/>
    </source>
</evidence>
<dbReference type="InterPro" id="IPR058240">
    <property type="entry name" value="rSAM_sf"/>
</dbReference>
<dbReference type="GO" id="GO:0003824">
    <property type="term" value="F:catalytic activity"/>
    <property type="evidence" value="ECO:0007669"/>
    <property type="project" value="InterPro"/>
</dbReference>
<evidence type="ECO:0000256" key="4">
    <source>
        <dbReference type="ARBA" id="ARBA00022485"/>
    </source>
</evidence>
<feature type="modified residue" description="N6-(pyridoxal phosphate)lysine" evidence="10">
    <location>
        <position position="385"/>
    </location>
</feature>
<dbReference type="GO" id="GO:0046872">
    <property type="term" value="F:metal ion binding"/>
    <property type="evidence" value="ECO:0007669"/>
    <property type="project" value="UniProtKB-KW"/>
</dbReference>
<dbReference type="InterPro" id="IPR007197">
    <property type="entry name" value="rSAM"/>
</dbReference>
<dbReference type="SFLD" id="SFLDG01070">
    <property type="entry name" value="PLP-dependent"/>
    <property type="match status" value="1"/>
</dbReference>
<accession>A0A4R4A6H4</accession>
<evidence type="ECO:0000256" key="9">
    <source>
        <dbReference type="ARBA" id="ARBA00023014"/>
    </source>
</evidence>
<keyword evidence="4" id="KW-0004">4Fe-4S</keyword>
<comment type="cofactor">
    <cofactor evidence="2">
        <name>[4Fe-4S] cluster</name>
        <dbReference type="ChEBI" id="CHEBI:49883"/>
    </cofactor>
</comment>
<comment type="cofactor">
    <cofactor evidence="1 10">
        <name>pyridoxal 5'-phosphate</name>
        <dbReference type="ChEBI" id="CHEBI:597326"/>
    </cofactor>
</comment>
<evidence type="ECO:0000313" key="12">
    <source>
        <dbReference type="Proteomes" id="UP000295247"/>
    </source>
</evidence>
<dbReference type="SFLD" id="SFLDS00029">
    <property type="entry name" value="Radical_SAM"/>
    <property type="match status" value="1"/>
</dbReference>
<dbReference type="PANTHER" id="PTHR30538">
    <property type="entry name" value="LYSINE 2,3-AMINOMUTASE-RELATED"/>
    <property type="match status" value="1"/>
</dbReference>
<evidence type="ECO:0000256" key="3">
    <source>
        <dbReference type="ARBA" id="ARBA00008703"/>
    </source>
</evidence>
<keyword evidence="5" id="KW-0949">S-adenosyl-L-methionine</keyword>
<evidence type="ECO:0000256" key="2">
    <source>
        <dbReference type="ARBA" id="ARBA00001966"/>
    </source>
</evidence>
<dbReference type="PANTHER" id="PTHR30538:SF0">
    <property type="entry name" value="L-LYSINE 2,3-AMINOMUTASE AQ_1632-RELATED"/>
    <property type="match status" value="1"/>
</dbReference>
<keyword evidence="7 10" id="KW-0663">Pyridoxal phosphate</keyword>
<comment type="caution">
    <text evidence="11">The sequence shown here is derived from an EMBL/GenBank/DDBJ whole genome shotgun (WGS) entry which is preliminary data.</text>
</comment>
<gene>
    <name evidence="11" type="ORF">EDC29_11342</name>
</gene>
<dbReference type="AlphaFoldDB" id="A0A4R4A6H4"/>
<evidence type="ECO:0000256" key="8">
    <source>
        <dbReference type="ARBA" id="ARBA00023004"/>
    </source>
</evidence>
<keyword evidence="8" id="KW-0408">Iron</keyword>
<evidence type="ECO:0000256" key="1">
    <source>
        <dbReference type="ARBA" id="ARBA00001933"/>
    </source>
</evidence>
<protein>
    <submittedName>
        <fullName evidence="11">L-lysine 2,3-aminomutase</fullName>
    </submittedName>
</protein>
<dbReference type="InterPro" id="IPR013785">
    <property type="entry name" value="Aldolase_TIM"/>
</dbReference>
<evidence type="ECO:0000313" key="11">
    <source>
        <dbReference type="EMBL" id="TCW34059.1"/>
    </source>
</evidence>
<dbReference type="Proteomes" id="UP000295247">
    <property type="component" value="Unassembled WGS sequence"/>
</dbReference>
<dbReference type="SUPFAM" id="SSF102114">
    <property type="entry name" value="Radical SAM enzymes"/>
    <property type="match status" value="1"/>
</dbReference>
<dbReference type="RefSeq" id="WP_123143065.1">
    <property type="nucleotide sequence ID" value="NZ_NRRH01000024.1"/>
</dbReference>
<evidence type="ECO:0000256" key="6">
    <source>
        <dbReference type="ARBA" id="ARBA00022723"/>
    </source>
</evidence>
<evidence type="ECO:0000256" key="10">
    <source>
        <dbReference type="PIRSR" id="PIRSR603739-50"/>
    </source>
</evidence>
<reference evidence="11 12" key="1">
    <citation type="submission" date="2019-03" db="EMBL/GenBank/DDBJ databases">
        <title>Genomic Encyclopedia of Type Strains, Phase IV (KMG-IV): sequencing the most valuable type-strain genomes for metagenomic binning, comparative biology and taxonomic classification.</title>
        <authorList>
            <person name="Goeker M."/>
        </authorList>
    </citation>
    <scope>NUCLEOTIDE SEQUENCE [LARGE SCALE GENOMIC DNA]</scope>
    <source>
        <strain evidence="11 12">DSM 203</strain>
    </source>
</reference>
<dbReference type="GO" id="GO:0051539">
    <property type="term" value="F:4 iron, 4 sulfur cluster binding"/>
    <property type="evidence" value="ECO:0007669"/>
    <property type="project" value="UniProtKB-KW"/>
</dbReference>
<name>A0A4R4A6H4_MARGR</name>
<dbReference type="Gene3D" id="3.20.20.70">
    <property type="entry name" value="Aldolase class I"/>
    <property type="match status" value="1"/>
</dbReference>
<proteinExistence type="inferred from homology"/>